<name>B5Y2W9_KLEV3</name>
<accession>B5Y2W9</accession>
<dbReference type="BioCyc" id="KPNE507522:GI0B-5008-MONOMER"/>
<proteinExistence type="predicted"/>
<evidence type="ECO:0000313" key="3">
    <source>
        <dbReference type="Proteomes" id="UP000001734"/>
    </source>
</evidence>
<sequence length="39" mass="4382">MTQSIQQKGNKNEKDIGSDDDRPAGFWLSRGKNMGADER</sequence>
<reference evidence="2 3" key="1">
    <citation type="journal article" date="2008" name="PLoS Genet.">
        <title>Complete genome sequence of the N2-fixing broad host range endophyte Klebsiella pneumoniae 342 and virulence predictions verified in mice.</title>
        <authorList>
            <person name="Fouts D.E."/>
            <person name="Tyler H.L."/>
            <person name="DeBoy R.T."/>
            <person name="Daugherty S."/>
            <person name="Ren Q."/>
            <person name="Badger J.H."/>
            <person name="Durkin A.S."/>
            <person name="Huot H."/>
            <person name="Shrivastava S."/>
            <person name="Kothari S."/>
            <person name="Dodson R.J."/>
            <person name="Mohamoud Y."/>
            <person name="Khouri H."/>
            <person name="Roesch L.F."/>
            <person name="Krogfelt K.A."/>
            <person name="Struve C."/>
            <person name="Triplett E.W."/>
            <person name="Methe B.A."/>
        </authorList>
    </citation>
    <scope>NUCLEOTIDE SEQUENCE [LARGE SCALE GENOMIC DNA]</scope>
    <source>
        <strain evidence="2 3">342</strain>
    </source>
</reference>
<protein>
    <submittedName>
        <fullName evidence="2">Uncharacterized protein</fullName>
    </submittedName>
</protein>
<dbReference type="AlphaFoldDB" id="B5Y2W9"/>
<feature type="compositionally biased region" description="Basic and acidic residues" evidence="1">
    <location>
        <begin position="10"/>
        <end position="23"/>
    </location>
</feature>
<dbReference type="HOGENOM" id="CLU_3311330_0_0_6"/>
<evidence type="ECO:0000256" key="1">
    <source>
        <dbReference type="SAM" id="MobiDB-lite"/>
    </source>
</evidence>
<evidence type="ECO:0000313" key="2">
    <source>
        <dbReference type="EMBL" id="ACI10957.1"/>
    </source>
</evidence>
<dbReference type="Proteomes" id="UP000001734">
    <property type="component" value="Chromosome"/>
</dbReference>
<dbReference type="EMBL" id="CP000964">
    <property type="protein sequence ID" value="ACI10957.1"/>
    <property type="molecule type" value="Genomic_DNA"/>
</dbReference>
<gene>
    <name evidence="2" type="ordered locus">KPK_5035</name>
</gene>
<organism evidence="2 3">
    <name type="scientific">Klebsiella variicola (strain 342)</name>
    <name type="common">Klebsiella pneumoniae</name>
    <dbReference type="NCBI Taxonomy" id="507522"/>
    <lineage>
        <taxon>Bacteria</taxon>
        <taxon>Pseudomonadati</taxon>
        <taxon>Pseudomonadota</taxon>
        <taxon>Gammaproteobacteria</taxon>
        <taxon>Enterobacterales</taxon>
        <taxon>Enterobacteriaceae</taxon>
        <taxon>Klebsiella/Raoultella group</taxon>
        <taxon>Klebsiella</taxon>
        <taxon>Klebsiella pneumoniae complex</taxon>
    </lineage>
</organism>
<dbReference type="KEGG" id="kpe:KPK_5035"/>
<feature type="region of interest" description="Disordered" evidence="1">
    <location>
        <begin position="1"/>
        <end position="39"/>
    </location>
</feature>